<evidence type="ECO:0000256" key="2">
    <source>
        <dbReference type="ARBA" id="ARBA00007301"/>
    </source>
</evidence>
<keyword evidence="4" id="KW-0288">FMN</keyword>
<evidence type="ECO:0000256" key="3">
    <source>
        <dbReference type="ARBA" id="ARBA00022630"/>
    </source>
</evidence>
<comment type="caution">
    <text evidence="8">The sequence shown here is derived from an EMBL/GenBank/DDBJ whole genome shotgun (WGS) entry which is preliminary data.</text>
</comment>
<dbReference type="NCBIfam" id="NF004231">
    <property type="entry name" value="PRK05679.1"/>
    <property type="match status" value="1"/>
</dbReference>
<dbReference type="Gene3D" id="2.30.110.10">
    <property type="entry name" value="Electron Transport, Fmn-binding Protein, Chain A"/>
    <property type="match status" value="1"/>
</dbReference>
<evidence type="ECO:0000259" key="6">
    <source>
        <dbReference type="Pfam" id="PF01243"/>
    </source>
</evidence>
<dbReference type="RefSeq" id="WP_347610593.1">
    <property type="nucleotide sequence ID" value="NZ_JBDPZC010000006.1"/>
</dbReference>
<sequence length="217" mass="24617">MESLIQRFKALPVLTGQLSDFDTSAVPATPQALFMQWLDDALERGVSEPQVTTLSTVDPDGAPDARSVMLLDVGEEGWHFAANAASPKGRQMARQPQAAMTFYWPGTARQVRLRGEVIALPREAGLADFRSRPEKSRAAILAARQSEVLDQSADLDRALAQQLERLQQDPELASEHWTMYALKPLDVEFWQSNGQRRFTRLRYRRQGQQWTRQLLWP</sequence>
<dbReference type="EMBL" id="JBDPZC010000006">
    <property type="protein sequence ID" value="MEO3713824.1"/>
    <property type="molecule type" value="Genomic_DNA"/>
</dbReference>
<feature type="domain" description="Pyridoxine 5'-phosphate oxidase dimerisation C-terminal" evidence="7">
    <location>
        <begin position="177"/>
        <end position="217"/>
    </location>
</feature>
<dbReference type="Pfam" id="PF01243">
    <property type="entry name" value="PNPOx_N"/>
    <property type="match status" value="1"/>
</dbReference>
<organism evidence="8 9">
    <name type="scientific">Roseateles flavus</name>
    <dbReference type="NCBI Taxonomy" id="3149041"/>
    <lineage>
        <taxon>Bacteria</taxon>
        <taxon>Pseudomonadati</taxon>
        <taxon>Pseudomonadota</taxon>
        <taxon>Betaproteobacteria</taxon>
        <taxon>Burkholderiales</taxon>
        <taxon>Sphaerotilaceae</taxon>
        <taxon>Roseateles</taxon>
    </lineage>
</organism>
<dbReference type="PIRSF" id="PIRSF000190">
    <property type="entry name" value="Pyd_amn-ph_oxd"/>
    <property type="match status" value="1"/>
</dbReference>
<dbReference type="SUPFAM" id="SSF50475">
    <property type="entry name" value="FMN-binding split barrel"/>
    <property type="match status" value="1"/>
</dbReference>
<dbReference type="Pfam" id="PF10590">
    <property type="entry name" value="PNP_phzG_C"/>
    <property type="match status" value="1"/>
</dbReference>
<dbReference type="InterPro" id="IPR012349">
    <property type="entry name" value="Split_barrel_FMN-bd"/>
</dbReference>
<keyword evidence="5 8" id="KW-0560">Oxidoreductase</keyword>
<accession>A0ABV0GFK7</accession>
<proteinExistence type="inferred from homology"/>
<keyword evidence="9" id="KW-1185">Reference proteome</keyword>
<comment type="similarity">
    <text evidence="2">Belongs to the pyridoxamine 5'-phosphate oxidase family.</text>
</comment>
<dbReference type="InterPro" id="IPR011576">
    <property type="entry name" value="Pyridox_Oxase_N"/>
</dbReference>
<dbReference type="InterPro" id="IPR000659">
    <property type="entry name" value="Pyridox_Oxase"/>
</dbReference>
<dbReference type="InterPro" id="IPR019576">
    <property type="entry name" value="Pyridoxamine_oxidase_dimer_C"/>
</dbReference>
<evidence type="ECO:0000313" key="8">
    <source>
        <dbReference type="EMBL" id="MEO3713824.1"/>
    </source>
</evidence>
<keyword evidence="3" id="KW-0285">Flavoprotein</keyword>
<dbReference type="GO" id="GO:0004733">
    <property type="term" value="F:pyridoxamine phosphate oxidase activity"/>
    <property type="evidence" value="ECO:0007669"/>
    <property type="project" value="UniProtKB-EC"/>
</dbReference>
<feature type="domain" description="Pyridoxamine 5'-phosphate oxidase N-terminal" evidence="6">
    <location>
        <begin position="38"/>
        <end position="149"/>
    </location>
</feature>
<evidence type="ECO:0000256" key="4">
    <source>
        <dbReference type="ARBA" id="ARBA00022643"/>
    </source>
</evidence>
<evidence type="ECO:0000256" key="5">
    <source>
        <dbReference type="ARBA" id="ARBA00023002"/>
    </source>
</evidence>
<gene>
    <name evidence="8" type="ORF">ABDJ40_13750</name>
</gene>
<reference evidence="8 9" key="1">
    <citation type="submission" date="2024-05" db="EMBL/GenBank/DDBJ databases">
        <title>Roseateles sp. 2.12 16S ribosomal RNA gene Genome sequencing and assembly.</title>
        <authorList>
            <person name="Woo H."/>
        </authorList>
    </citation>
    <scope>NUCLEOTIDE SEQUENCE [LARGE SCALE GENOMIC DNA]</scope>
    <source>
        <strain evidence="8 9">2.12</strain>
    </source>
</reference>
<protein>
    <submittedName>
        <fullName evidence="8">Pyridoxal 5'-phosphate synthase</fullName>
        <ecNumber evidence="8">1.4.3.5</ecNumber>
    </submittedName>
</protein>
<name>A0ABV0GFK7_9BURK</name>
<dbReference type="PANTHER" id="PTHR10851">
    <property type="entry name" value="PYRIDOXINE-5-PHOSPHATE OXIDASE"/>
    <property type="match status" value="1"/>
</dbReference>
<comment type="cofactor">
    <cofactor evidence="1">
        <name>FMN</name>
        <dbReference type="ChEBI" id="CHEBI:58210"/>
    </cofactor>
</comment>
<dbReference type="PANTHER" id="PTHR10851:SF0">
    <property type="entry name" value="PYRIDOXINE-5'-PHOSPHATE OXIDASE"/>
    <property type="match status" value="1"/>
</dbReference>
<dbReference type="EC" id="1.4.3.5" evidence="8"/>
<dbReference type="Proteomes" id="UP001462640">
    <property type="component" value="Unassembled WGS sequence"/>
</dbReference>
<evidence type="ECO:0000313" key="9">
    <source>
        <dbReference type="Proteomes" id="UP001462640"/>
    </source>
</evidence>
<evidence type="ECO:0000259" key="7">
    <source>
        <dbReference type="Pfam" id="PF10590"/>
    </source>
</evidence>
<evidence type="ECO:0000256" key="1">
    <source>
        <dbReference type="ARBA" id="ARBA00001917"/>
    </source>
</evidence>